<sequence>MASSATPKRCSLCLTAATLASYWLKPGSDLRVGLIGMAGDTVSNTKIVMDFIEAWNKMDWDAVVAAFSEDVVYHNIPMEVLEGKTDVAHFITTGMDLKSVDWEVLSIAENGNRVLTERIDNFYLTDGKTVSMPVMGTFEIEHGLIKAWRDYFDLATFTSQMAP</sequence>
<dbReference type="Gene3D" id="3.10.450.50">
    <property type="match status" value="1"/>
</dbReference>
<evidence type="ECO:0000259" key="1">
    <source>
        <dbReference type="Pfam" id="PF07858"/>
    </source>
</evidence>
<dbReference type="EMBL" id="SHNN01000001">
    <property type="protein sequence ID" value="MCX2980517.1"/>
    <property type="molecule type" value="Genomic_DNA"/>
</dbReference>
<accession>A0ABT3TDY0</accession>
<dbReference type="SUPFAM" id="SSF54427">
    <property type="entry name" value="NTF2-like"/>
    <property type="match status" value="1"/>
</dbReference>
<proteinExistence type="predicted"/>
<evidence type="ECO:0000313" key="3">
    <source>
        <dbReference type="Proteomes" id="UP001143362"/>
    </source>
</evidence>
<comment type="caution">
    <text evidence="2">The sequence shown here is derived from an EMBL/GenBank/DDBJ whole genome shotgun (WGS) entry which is preliminary data.</text>
</comment>
<dbReference type="InterPro" id="IPR013100">
    <property type="entry name" value="LEH"/>
</dbReference>
<gene>
    <name evidence="2" type="ORF">EYC98_06465</name>
</gene>
<name>A0ABT3TDY0_9GAMM</name>
<protein>
    <submittedName>
        <fullName evidence="2">Limonene-1,2-epoxide hydrolase</fullName>
    </submittedName>
</protein>
<dbReference type="InterPro" id="IPR032710">
    <property type="entry name" value="NTF2-like_dom_sf"/>
</dbReference>
<dbReference type="GO" id="GO:0016787">
    <property type="term" value="F:hydrolase activity"/>
    <property type="evidence" value="ECO:0007669"/>
    <property type="project" value="UniProtKB-KW"/>
</dbReference>
<feature type="domain" description="Limonene-1,2-epoxide hydrolase" evidence="1">
    <location>
        <begin position="43"/>
        <end position="161"/>
    </location>
</feature>
<keyword evidence="2" id="KW-0378">Hydrolase</keyword>
<evidence type="ECO:0000313" key="2">
    <source>
        <dbReference type="EMBL" id="MCX2980517.1"/>
    </source>
</evidence>
<dbReference type="Proteomes" id="UP001143362">
    <property type="component" value="Unassembled WGS sequence"/>
</dbReference>
<dbReference type="Pfam" id="PF07858">
    <property type="entry name" value="LEH"/>
    <property type="match status" value="1"/>
</dbReference>
<organism evidence="2 3">
    <name type="scientific">Candidatus Litorirhabdus singularis</name>
    <dbReference type="NCBI Taxonomy" id="2518993"/>
    <lineage>
        <taxon>Bacteria</taxon>
        <taxon>Pseudomonadati</taxon>
        <taxon>Pseudomonadota</taxon>
        <taxon>Gammaproteobacteria</taxon>
        <taxon>Cellvibrionales</taxon>
        <taxon>Halieaceae</taxon>
        <taxon>Candidatus Litorirhabdus</taxon>
    </lineage>
</organism>
<keyword evidence="3" id="KW-1185">Reference proteome</keyword>
<reference evidence="2" key="1">
    <citation type="submission" date="2019-02" db="EMBL/GenBank/DDBJ databases">
        <authorList>
            <person name="Li S.-H."/>
        </authorList>
    </citation>
    <scope>NUCLEOTIDE SEQUENCE</scope>
    <source>
        <strain evidence="2">IMCC14734</strain>
    </source>
</reference>